<keyword evidence="2" id="KW-1185">Reference proteome</keyword>
<dbReference type="AlphaFoldDB" id="A0A0C9ZKA9"/>
<organism evidence="1 2">
    <name type="scientific">Pisolithus microcarpus 441</name>
    <dbReference type="NCBI Taxonomy" id="765257"/>
    <lineage>
        <taxon>Eukaryota</taxon>
        <taxon>Fungi</taxon>
        <taxon>Dikarya</taxon>
        <taxon>Basidiomycota</taxon>
        <taxon>Agaricomycotina</taxon>
        <taxon>Agaricomycetes</taxon>
        <taxon>Agaricomycetidae</taxon>
        <taxon>Boletales</taxon>
        <taxon>Sclerodermatineae</taxon>
        <taxon>Pisolithaceae</taxon>
        <taxon>Pisolithus</taxon>
    </lineage>
</organism>
<sequence>MWRNEGPHFDCVFVVTAPPLLFSNNLPPATTMSSIPKTKFSQTSLSKAKANPPASSQTVVVIVVNNTIWRFGDQLSTMFMDPLVAIQTATQLLYKDADFLAHHHAFLVCQFTANSNCAAVFISLPNNEARCEYTADMYTNSNEAAVPVSSGSGNIFAL</sequence>
<proteinExistence type="predicted"/>
<evidence type="ECO:0000313" key="1">
    <source>
        <dbReference type="EMBL" id="KIK22872.1"/>
    </source>
</evidence>
<name>A0A0C9ZKA9_9AGAM</name>
<reference evidence="1 2" key="1">
    <citation type="submission" date="2014-04" db="EMBL/GenBank/DDBJ databases">
        <authorList>
            <consortium name="DOE Joint Genome Institute"/>
            <person name="Kuo A."/>
            <person name="Kohler A."/>
            <person name="Costa M.D."/>
            <person name="Nagy L.G."/>
            <person name="Floudas D."/>
            <person name="Copeland A."/>
            <person name="Barry K.W."/>
            <person name="Cichocki N."/>
            <person name="Veneault-Fourrey C."/>
            <person name="LaButti K."/>
            <person name="Lindquist E.A."/>
            <person name="Lipzen A."/>
            <person name="Lundell T."/>
            <person name="Morin E."/>
            <person name="Murat C."/>
            <person name="Sun H."/>
            <person name="Tunlid A."/>
            <person name="Henrissat B."/>
            <person name="Grigoriev I.V."/>
            <person name="Hibbett D.S."/>
            <person name="Martin F."/>
            <person name="Nordberg H.P."/>
            <person name="Cantor M.N."/>
            <person name="Hua S.X."/>
        </authorList>
    </citation>
    <scope>NUCLEOTIDE SEQUENCE [LARGE SCALE GENOMIC DNA]</scope>
    <source>
        <strain evidence="1 2">441</strain>
    </source>
</reference>
<dbReference type="HOGENOM" id="CLU_1759569_0_0_1"/>
<dbReference type="OrthoDB" id="2689440at2759"/>
<accession>A0A0C9ZKA9</accession>
<evidence type="ECO:0000313" key="2">
    <source>
        <dbReference type="Proteomes" id="UP000054018"/>
    </source>
</evidence>
<reference evidence="2" key="2">
    <citation type="submission" date="2015-01" db="EMBL/GenBank/DDBJ databases">
        <title>Evolutionary Origins and Diversification of the Mycorrhizal Mutualists.</title>
        <authorList>
            <consortium name="DOE Joint Genome Institute"/>
            <consortium name="Mycorrhizal Genomics Consortium"/>
            <person name="Kohler A."/>
            <person name="Kuo A."/>
            <person name="Nagy L.G."/>
            <person name="Floudas D."/>
            <person name="Copeland A."/>
            <person name="Barry K.W."/>
            <person name="Cichocki N."/>
            <person name="Veneault-Fourrey C."/>
            <person name="LaButti K."/>
            <person name="Lindquist E.A."/>
            <person name="Lipzen A."/>
            <person name="Lundell T."/>
            <person name="Morin E."/>
            <person name="Murat C."/>
            <person name="Riley R."/>
            <person name="Ohm R."/>
            <person name="Sun H."/>
            <person name="Tunlid A."/>
            <person name="Henrissat B."/>
            <person name="Grigoriev I.V."/>
            <person name="Hibbett D.S."/>
            <person name="Martin F."/>
        </authorList>
    </citation>
    <scope>NUCLEOTIDE SEQUENCE [LARGE SCALE GENOMIC DNA]</scope>
    <source>
        <strain evidence="2">441</strain>
    </source>
</reference>
<protein>
    <submittedName>
        <fullName evidence="1">Uncharacterized protein</fullName>
    </submittedName>
</protein>
<dbReference type="EMBL" id="KN833734">
    <property type="protein sequence ID" value="KIK22872.1"/>
    <property type="molecule type" value="Genomic_DNA"/>
</dbReference>
<dbReference type="Proteomes" id="UP000054018">
    <property type="component" value="Unassembled WGS sequence"/>
</dbReference>
<gene>
    <name evidence="1" type="ORF">PISMIDRAFT_101686</name>
</gene>